<dbReference type="CDD" id="cd11715">
    <property type="entry name" value="THUMP_AdoMetMT"/>
    <property type="match status" value="1"/>
</dbReference>
<evidence type="ECO:0000259" key="5">
    <source>
        <dbReference type="PROSITE" id="PS51165"/>
    </source>
</evidence>
<feature type="domain" description="THUMP" evidence="5">
    <location>
        <begin position="76"/>
        <end position="183"/>
    </location>
</feature>
<comment type="caution">
    <text evidence="6">The sequence shown here is derived from an EMBL/GenBank/DDBJ whole genome shotgun (WGS) entry which is preliminary data.</text>
</comment>
<proteinExistence type="predicted"/>
<dbReference type="PANTHER" id="PTHR14911:SF13">
    <property type="entry name" value="TRNA (GUANINE(6)-N2)-METHYLTRANSFERASE THUMP3"/>
    <property type="match status" value="1"/>
</dbReference>
<name>A0A0W8C6H6_PHYNI</name>
<dbReference type="PANTHER" id="PTHR14911">
    <property type="entry name" value="THUMP DOMAIN-CONTAINING"/>
    <property type="match status" value="1"/>
</dbReference>
<dbReference type="EMBL" id="LNFO01004734">
    <property type="protein sequence ID" value="KUF79690.1"/>
    <property type="molecule type" value="Genomic_DNA"/>
</dbReference>
<evidence type="ECO:0000256" key="2">
    <source>
        <dbReference type="ARBA" id="ARBA00022603"/>
    </source>
</evidence>
<accession>A0A0W8C6H6</accession>
<dbReference type="SUPFAM" id="SSF53335">
    <property type="entry name" value="S-adenosyl-L-methionine-dependent methyltransferases"/>
    <property type="match status" value="1"/>
</dbReference>
<dbReference type="GO" id="GO:0005737">
    <property type="term" value="C:cytoplasm"/>
    <property type="evidence" value="ECO:0007669"/>
    <property type="project" value="UniProtKB-SubCell"/>
</dbReference>
<keyword evidence="2" id="KW-0808">Transferase</keyword>
<organism evidence="6 7">
    <name type="scientific">Phytophthora nicotianae</name>
    <name type="common">Potato buckeye rot agent</name>
    <name type="synonym">Phytophthora parasitica</name>
    <dbReference type="NCBI Taxonomy" id="4792"/>
    <lineage>
        <taxon>Eukaryota</taxon>
        <taxon>Sar</taxon>
        <taxon>Stramenopiles</taxon>
        <taxon>Oomycota</taxon>
        <taxon>Peronosporomycetes</taxon>
        <taxon>Peronosporales</taxon>
        <taxon>Peronosporaceae</taxon>
        <taxon>Phytophthora</taxon>
    </lineage>
</organism>
<dbReference type="OrthoDB" id="47730at2759"/>
<keyword evidence="4" id="KW-0694">RNA-binding</keyword>
<dbReference type="InterPro" id="IPR004114">
    <property type="entry name" value="THUMP_dom"/>
</dbReference>
<gene>
    <name evidence="6" type="ORF">AM587_10008082</name>
</gene>
<dbReference type="GO" id="GO:0030488">
    <property type="term" value="P:tRNA methylation"/>
    <property type="evidence" value="ECO:0007669"/>
    <property type="project" value="TreeGrafter"/>
</dbReference>
<dbReference type="Gene3D" id="3.30.2130.30">
    <property type="match status" value="1"/>
</dbReference>
<dbReference type="Pfam" id="PF01170">
    <property type="entry name" value="UPF0020"/>
    <property type="match status" value="1"/>
</dbReference>
<dbReference type="GO" id="GO:0043527">
    <property type="term" value="C:tRNA methyltransferase complex"/>
    <property type="evidence" value="ECO:0007669"/>
    <property type="project" value="UniProtKB-ARBA"/>
</dbReference>
<dbReference type="FunFam" id="3.40.50.150:FF:000732">
    <property type="entry name" value="THUMP domain-containing protein 3"/>
    <property type="match status" value="1"/>
</dbReference>
<evidence type="ECO:0000313" key="7">
    <source>
        <dbReference type="Proteomes" id="UP000052943"/>
    </source>
</evidence>
<evidence type="ECO:0000313" key="6">
    <source>
        <dbReference type="EMBL" id="KUF79690.1"/>
    </source>
</evidence>
<dbReference type="GO" id="GO:0003723">
    <property type="term" value="F:RNA binding"/>
    <property type="evidence" value="ECO:0007669"/>
    <property type="project" value="UniProtKB-UniRule"/>
</dbReference>
<dbReference type="Proteomes" id="UP000052943">
    <property type="component" value="Unassembled WGS sequence"/>
</dbReference>
<evidence type="ECO:0000256" key="3">
    <source>
        <dbReference type="ARBA" id="ARBA00022694"/>
    </source>
</evidence>
<evidence type="ECO:0000256" key="4">
    <source>
        <dbReference type="PROSITE-ProRule" id="PRU00529"/>
    </source>
</evidence>
<dbReference type="InterPro" id="IPR000241">
    <property type="entry name" value="RlmKL-like_Mtase"/>
</dbReference>
<reference evidence="6 7" key="1">
    <citation type="submission" date="2015-11" db="EMBL/GenBank/DDBJ databases">
        <title>Genomes and virulence difference between two physiological races of Phytophthora nicotianae.</title>
        <authorList>
            <person name="Liu H."/>
            <person name="Ma X."/>
            <person name="Yu H."/>
            <person name="Fang D."/>
            <person name="Li Y."/>
            <person name="Wang X."/>
            <person name="Wang W."/>
            <person name="Dong Y."/>
            <person name="Xiao B."/>
        </authorList>
    </citation>
    <scope>NUCLEOTIDE SEQUENCE [LARGE SCALE GENOMIC DNA]</scope>
    <source>
        <strain evidence="7">race 0</strain>
    </source>
</reference>
<dbReference type="Gene3D" id="3.40.50.150">
    <property type="entry name" value="Vaccinia Virus protein VP39"/>
    <property type="match status" value="1"/>
</dbReference>
<dbReference type="PROSITE" id="PS51165">
    <property type="entry name" value="THUMP"/>
    <property type="match status" value="1"/>
</dbReference>
<dbReference type="GO" id="GO:0016423">
    <property type="term" value="F:tRNA (guanine) methyltransferase activity"/>
    <property type="evidence" value="ECO:0007669"/>
    <property type="project" value="TreeGrafter"/>
</dbReference>
<dbReference type="InterPro" id="IPR029063">
    <property type="entry name" value="SAM-dependent_MTases_sf"/>
</dbReference>
<protein>
    <submittedName>
        <fullName evidence="6">THUMP domain-containing protein 3</fullName>
    </submittedName>
</protein>
<dbReference type="STRING" id="4790.A0A0W8C6H6"/>
<comment type="subcellular location">
    <subcellularLocation>
        <location evidence="1">Cytoplasm</location>
    </subcellularLocation>
</comment>
<evidence type="ECO:0000256" key="1">
    <source>
        <dbReference type="ARBA" id="ARBA00004496"/>
    </source>
</evidence>
<dbReference type="AlphaFoldDB" id="A0A0W8C6H6"/>
<keyword evidence="3" id="KW-0819">tRNA processing</keyword>
<keyword evidence="2" id="KW-0489">Methyltransferase</keyword>
<dbReference type="SUPFAM" id="SSF143437">
    <property type="entry name" value="THUMP domain-like"/>
    <property type="match status" value="1"/>
</dbReference>
<sequence>MAEVSTYLLLVLRGLEFLVEEEIRSKLQVESLEICSVQENPSPPYMQVMQGQAAVGRIILQTKSSAAEVQELRSVQATLALLAKSGEIDTESDAGVKQIGNADWDSAVKLWKQHSVRPVEDSEIKFRGSCVRDGKHKYNSQVIAGEVGARVVEKFGWAVNLTEFDLEVVVIIFYKFMVAGIALADPRKIQFRNRLANESRSALADSDYISTLRPSTAYLMLQLAQHKYGDVVLDSMCGIGTLPICSADFTNDGVYALGGELDELPSGKAGQNAVTRPRPVDIARWDSTRLPLRSHSVDRVMIDMPFGVRCGNQRQNNKMYPKVFKELLRVLRPDGRAVLLVMSKKLFKGVVKDLPVRVVAEHMVSIGGLGGGIYVIEPATAAPSQPTEPPHAAVIRDLKHRYKIGLFQERLNFIETPDDEKYRLIQRAAKKPLGTAGVALGRVPNLIDAMSLLDEAWAAIPPSLIRHGWIKANLGNNSILSPESMIREQNDDAVVMECCSMLRNLNLVDDMNKLAKDIRLWLCVDDDSSEQMQQELLYDLQQLLQEEEQQQQQGRDQNLHQPASQMAFQQNSTAFMDAGLSTSFDPSQTGSYVYRTADGRAASAPTMDPNVVQEEKRKAIVLALHTLAGAEETLDNADVAEYFGDEAAGQAMESISRALRRLRRIQRGKQSALVAAAVNAAANGDANDSTGGALSTHEYFYGNGALGRNV</sequence>